<protein>
    <submittedName>
        <fullName evidence="1">Uncharacterized protein</fullName>
    </submittedName>
</protein>
<dbReference type="EMBL" id="BKCJ010553728">
    <property type="protein sequence ID" value="GFB10820.1"/>
    <property type="molecule type" value="Genomic_DNA"/>
</dbReference>
<name>A0A699KTZ7_TANCI</name>
<accession>A0A699KTZ7</accession>
<dbReference type="AlphaFoldDB" id="A0A699KTZ7"/>
<comment type="caution">
    <text evidence="1">The sequence shown here is derived from an EMBL/GenBank/DDBJ whole genome shotgun (WGS) entry which is preliminary data.</text>
</comment>
<reference evidence="1" key="1">
    <citation type="journal article" date="2019" name="Sci. Rep.">
        <title>Draft genome of Tanacetum cinerariifolium, the natural source of mosquito coil.</title>
        <authorList>
            <person name="Yamashiro T."/>
            <person name="Shiraishi A."/>
            <person name="Satake H."/>
            <person name="Nakayama K."/>
        </authorList>
    </citation>
    <scope>NUCLEOTIDE SEQUENCE</scope>
</reference>
<evidence type="ECO:0000313" key="1">
    <source>
        <dbReference type="EMBL" id="GFB10820.1"/>
    </source>
</evidence>
<proteinExistence type="predicted"/>
<organism evidence="1">
    <name type="scientific">Tanacetum cinerariifolium</name>
    <name type="common">Dalmatian daisy</name>
    <name type="synonym">Chrysanthemum cinerariifolium</name>
    <dbReference type="NCBI Taxonomy" id="118510"/>
    <lineage>
        <taxon>Eukaryota</taxon>
        <taxon>Viridiplantae</taxon>
        <taxon>Streptophyta</taxon>
        <taxon>Embryophyta</taxon>
        <taxon>Tracheophyta</taxon>
        <taxon>Spermatophyta</taxon>
        <taxon>Magnoliopsida</taxon>
        <taxon>eudicotyledons</taxon>
        <taxon>Gunneridae</taxon>
        <taxon>Pentapetalae</taxon>
        <taxon>asterids</taxon>
        <taxon>campanulids</taxon>
        <taxon>Asterales</taxon>
        <taxon>Asteraceae</taxon>
        <taxon>Asteroideae</taxon>
        <taxon>Anthemideae</taxon>
        <taxon>Anthemidinae</taxon>
        <taxon>Tanacetum</taxon>
    </lineage>
</organism>
<gene>
    <name evidence="1" type="ORF">Tci_682791</name>
</gene>
<sequence>MQRNASAIHHIRVDVVQQKAEEEYSPMLHQATGFSQKLEQLLLLGRRESIFDRRGLANECLQRRDAG</sequence>